<keyword evidence="6" id="KW-0175">Coiled coil</keyword>
<feature type="domain" description="Methionyl/Valyl/Leucyl/Isoleucyl-tRNA synthetase anticodon-binding" evidence="11">
    <location>
        <begin position="112"/>
        <end position="259"/>
    </location>
</feature>
<feature type="non-terminal residue" evidence="12">
    <location>
        <position position="330"/>
    </location>
</feature>
<gene>
    <name evidence="12" type="ORF">S12H4_04660</name>
</gene>
<evidence type="ECO:0000259" key="11">
    <source>
        <dbReference type="Pfam" id="PF08264"/>
    </source>
</evidence>
<dbReference type="FunFam" id="1.10.730.10:FF:000014">
    <property type="entry name" value="Valine--tRNA ligase"/>
    <property type="match status" value="1"/>
</dbReference>
<dbReference type="GO" id="GO:0005829">
    <property type="term" value="C:cytosol"/>
    <property type="evidence" value="ECO:0007669"/>
    <property type="project" value="TreeGrafter"/>
</dbReference>
<dbReference type="AlphaFoldDB" id="X1RAJ0"/>
<evidence type="ECO:0000256" key="9">
    <source>
        <dbReference type="ARBA" id="ARBA00047552"/>
    </source>
</evidence>
<dbReference type="InterPro" id="IPR013155">
    <property type="entry name" value="M/V/L/I-tRNA-synth_anticd-bd"/>
</dbReference>
<evidence type="ECO:0000256" key="1">
    <source>
        <dbReference type="ARBA" id="ARBA00013169"/>
    </source>
</evidence>
<evidence type="ECO:0000256" key="2">
    <source>
        <dbReference type="ARBA" id="ARBA00022598"/>
    </source>
</evidence>
<keyword evidence="2" id="KW-0436">Ligase</keyword>
<dbReference type="GO" id="GO:0006438">
    <property type="term" value="P:valyl-tRNA aminoacylation"/>
    <property type="evidence" value="ECO:0007669"/>
    <property type="project" value="InterPro"/>
</dbReference>
<dbReference type="Pfam" id="PF00133">
    <property type="entry name" value="tRNA-synt_1"/>
    <property type="match status" value="1"/>
</dbReference>
<accession>X1RAJ0</accession>
<dbReference type="InterPro" id="IPR009080">
    <property type="entry name" value="tRNAsynth_Ia_anticodon-bd"/>
</dbReference>
<keyword evidence="4" id="KW-0067">ATP-binding</keyword>
<protein>
    <recommendedName>
        <fullName evidence="1">valine--tRNA ligase</fullName>
        <ecNumber evidence="1">6.1.1.9</ecNumber>
    </recommendedName>
    <alternativeName>
        <fullName evidence="8">Valyl-tRNA synthetase</fullName>
    </alternativeName>
</protein>
<evidence type="ECO:0000256" key="5">
    <source>
        <dbReference type="ARBA" id="ARBA00022917"/>
    </source>
</evidence>
<dbReference type="EMBL" id="BARW01001466">
    <property type="protein sequence ID" value="GAI60170.1"/>
    <property type="molecule type" value="Genomic_DNA"/>
</dbReference>
<evidence type="ECO:0000256" key="6">
    <source>
        <dbReference type="ARBA" id="ARBA00023054"/>
    </source>
</evidence>
<evidence type="ECO:0000256" key="3">
    <source>
        <dbReference type="ARBA" id="ARBA00022741"/>
    </source>
</evidence>
<dbReference type="SUPFAM" id="SSF52374">
    <property type="entry name" value="Nucleotidylyl transferase"/>
    <property type="match status" value="1"/>
</dbReference>
<comment type="catalytic activity">
    <reaction evidence="9">
        <text>tRNA(Val) + L-valine + ATP = L-valyl-tRNA(Val) + AMP + diphosphate</text>
        <dbReference type="Rhea" id="RHEA:10704"/>
        <dbReference type="Rhea" id="RHEA-COMP:9672"/>
        <dbReference type="Rhea" id="RHEA-COMP:9708"/>
        <dbReference type="ChEBI" id="CHEBI:30616"/>
        <dbReference type="ChEBI" id="CHEBI:33019"/>
        <dbReference type="ChEBI" id="CHEBI:57762"/>
        <dbReference type="ChEBI" id="CHEBI:78442"/>
        <dbReference type="ChEBI" id="CHEBI:78537"/>
        <dbReference type="ChEBI" id="CHEBI:456215"/>
        <dbReference type="EC" id="6.1.1.9"/>
    </reaction>
</comment>
<proteinExistence type="predicted"/>
<sequence length="330" mass="38864">MMGLKFRGEVPFKQVYINPLIRAAEGKKMSKSSGNVIDPLTVIDEYGADTLRVTLASLTIQGNYICLSEERIKGFRNFSNKIWNVSRFSIMNLKNFDIDKIEIEKLKMNLVDKWIVSKLNKTIKKSTEYLNEYKYGEAAKTIYEFAWNEFCDWYIEFSKPKLYQEKDTIEKRTSQYILWFVLESTLRLLHPFMPFITEEIWQKLPHKGESIMVSPWPEYKKEHEDKDAENKMEKIMSIIKAIRNIKSDMNIPYSKKIDLYLNINEKDKLKLIKENTYYIEAMIKTKSLKIGMGIKKPEYSATGVLEGIEIFIPLKNIINISEEIARLERK</sequence>
<dbReference type="Pfam" id="PF08264">
    <property type="entry name" value="Anticodon_1"/>
    <property type="match status" value="1"/>
</dbReference>
<comment type="caution">
    <text evidence="12">The sequence shown here is derived from an EMBL/GenBank/DDBJ whole genome shotgun (WGS) entry which is preliminary data.</text>
</comment>
<dbReference type="Gene3D" id="1.10.730.10">
    <property type="entry name" value="Isoleucyl-tRNA Synthetase, Domain 1"/>
    <property type="match status" value="1"/>
</dbReference>
<evidence type="ECO:0000313" key="12">
    <source>
        <dbReference type="EMBL" id="GAI60170.1"/>
    </source>
</evidence>
<dbReference type="GO" id="GO:0004832">
    <property type="term" value="F:valine-tRNA ligase activity"/>
    <property type="evidence" value="ECO:0007669"/>
    <property type="project" value="UniProtKB-EC"/>
</dbReference>
<keyword evidence="5" id="KW-0648">Protein biosynthesis</keyword>
<dbReference type="InterPro" id="IPR033705">
    <property type="entry name" value="Anticodon_Ia_Val"/>
</dbReference>
<dbReference type="EC" id="6.1.1.9" evidence="1"/>
<evidence type="ECO:0000256" key="7">
    <source>
        <dbReference type="ARBA" id="ARBA00023146"/>
    </source>
</evidence>
<evidence type="ECO:0000256" key="4">
    <source>
        <dbReference type="ARBA" id="ARBA00022840"/>
    </source>
</evidence>
<name>X1RAJ0_9ZZZZ</name>
<reference evidence="12" key="1">
    <citation type="journal article" date="2014" name="Front. Microbiol.">
        <title>High frequency of phylogenetically diverse reductive dehalogenase-homologous genes in deep subseafloor sedimentary metagenomes.</title>
        <authorList>
            <person name="Kawai M."/>
            <person name="Futagami T."/>
            <person name="Toyoda A."/>
            <person name="Takaki Y."/>
            <person name="Nishi S."/>
            <person name="Hori S."/>
            <person name="Arai W."/>
            <person name="Tsubouchi T."/>
            <person name="Morono Y."/>
            <person name="Uchiyama I."/>
            <person name="Ito T."/>
            <person name="Fujiyama A."/>
            <person name="Inagaki F."/>
            <person name="Takami H."/>
        </authorList>
    </citation>
    <scope>NUCLEOTIDE SEQUENCE</scope>
    <source>
        <strain evidence="12">Expedition CK06-06</strain>
    </source>
</reference>
<keyword evidence="7" id="KW-0030">Aminoacyl-tRNA synthetase</keyword>
<keyword evidence="3" id="KW-0547">Nucleotide-binding</keyword>
<organism evidence="12">
    <name type="scientific">marine sediment metagenome</name>
    <dbReference type="NCBI Taxonomy" id="412755"/>
    <lineage>
        <taxon>unclassified sequences</taxon>
        <taxon>metagenomes</taxon>
        <taxon>ecological metagenomes</taxon>
    </lineage>
</organism>
<dbReference type="SUPFAM" id="SSF47323">
    <property type="entry name" value="Anticodon-binding domain of a subclass of class I aminoacyl-tRNA synthetases"/>
    <property type="match status" value="1"/>
</dbReference>
<dbReference type="PANTHER" id="PTHR11946:SF93">
    <property type="entry name" value="VALINE--TRNA LIGASE, CHLOROPLASTIC_MITOCHONDRIAL 2"/>
    <property type="match status" value="1"/>
</dbReference>
<dbReference type="InterPro" id="IPR002303">
    <property type="entry name" value="Valyl-tRNA_ligase"/>
</dbReference>
<dbReference type="CDD" id="cd07962">
    <property type="entry name" value="Anticodon_Ia_Val"/>
    <property type="match status" value="1"/>
</dbReference>
<dbReference type="PANTHER" id="PTHR11946">
    <property type="entry name" value="VALYL-TRNA SYNTHETASES"/>
    <property type="match status" value="1"/>
</dbReference>
<dbReference type="GO" id="GO:0005524">
    <property type="term" value="F:ATP binding"/>
    <property type="evidence" value="ECO:0007669"/>
    <property type="project" value="UniProtKB-KW"/>
</dbReference>
<feature type="domain" description="Aminoacyl-tRNA synthetase class Ia" evidence="10">
    <location>
        <begin position="1"/>
        <end position="59"/>
    </location>
</feature>
<evidence type="ECO:0000259" key="10">
    <source>
        <dbReference type="Pfam" id="PF00133"/>
    </source>
</evidence>
<dbReference type="InterPro" id="IPR002300">
    <property type="entry name" value="aa-tRNA-synth_Ia"/>
</dbReference>
<evidence type="ECO:0000256" key="8">
    <source>
        <dbReference type="ARBA" id="ARBA00029936"/>
    </source>
</evidence>